<dbReference type="InterPro" id="IPR036736">
    <property type="entry name" value="ACP-like_sf"/>
</dbReference>
<dbReference type="CDD" id="cd05195">
    <property type="entry name" value="enoyl_red"/>
    <property type="match status" value="1"/>
</dbReference>
<dbReference type="PROSITE" id="PS00606">
    <property type="entry name" value="KS3_1"/>
    <property type="match status" value="1"/>
</dbReference>
<keyword evidence="1" id="KW-0596">Phosphopantetheine</keyword>
<evidence type="ECO:0000313" key="13">
    <source>
        <dbReference type="Proteomes" id="UP000284375"/>
    </source>
</evidence>
<feature type="domain" description="Carrier" evidence="9">
    <location>
        <begin position="2415"/>
        <end position="2492"/>
    </location>
</feature>
<dbReference type="InterPro" id="IPR020806">
    <property type="entry name" value="PKS_PP-bd"/>
</dbReference>
<dbReference type="SUPFAM" id="SSF53901">
    <property type="entry name" value="Thiolase-like"/>
    <property type="match status" value="1"/>
</dbReference>
<feature type="region of interest" description="N-terminal hotdog fold" evidence="8">
    <location>
        <begin position="934"/>
        <end position="1065"/>
    </location>
</feature>
<comment type="caution">
    <text evidence="12">The sequence shown here is derived from an EMBL/GenBank/DDBJ whole genome shotgun (WGS) entry which is preliminary data.</text>
</comment>
<dbReference type="PROSITE" id="PS52019">
    <property type="entry name" value="PKS_MFAS_DH"/>
    <property type="match status" value="1"/>
</dbReference>
<keyword evidence="13" id="KW-1185">Reference proteome</keyword>
<dbReference type="SMART" id="SM00825">
    <property type="entry name" value="PKS_KS"/>
    <property type="match status" value="1"/>
</dbReference>
<dbReference type="InterPro" id="IPR014031">
    <property type="entry name" value="Ketoacyl_synth_C"/>
</dbReference>
<dbReference type="OrthoDB" id="329835at2759"/>
<dbReference type="PANTHER" id="PTHR43775:SF37">
    <property type="entry name" value="SI:DKEY-61P9.11"/>
    <property type="match status" value="1"/>
</dbReference>
<dbReference type="CDD" id="cd00833">
    <property type="entry name" value="PKS"/>
    <property type="match status" value="1"/>
</dbReference>
<dbReference type="InterPro" id="IPR020843">
    <property type="entry name" value="ER"/>
</dbReference>
<dbReference type="PANTHER" id="PTHR43775">
    <property type="entry name" value="FATTY ACID SYNTHASE"/>
    <property type="match status" value="1"/>
</dbReference>
<evidence type="ECO:0000256" key="3">
    <source>
        <dbReference type="ARBA" id="ARBA00022679"/>
    </source>
</evidence>
<dbReference type="InterPro" id="IPR016036">
    <property type="entry name" value="Malonyl_transacylase_ACP-bd"/>
</dbReference>
<dbReference type="Pfam" id="PF02801">
    <property type="entry name" value="Ketoacyl-synt_C"/>
    <property type="match status" value="1"/>
</dbReference>
<gene>
    <name evidence="12" type="ORF">VSDG_07752</name>
</gene>
<dbReference type="InterPro" id="IPR013217">
    <property type="entry name" value="Methyltransf_12"/>
</dbReference>
<dbReference type="InterPro" id="IPR049551">
    <property type="entry name" value="PKS_DH_C"/>
</dbReference>
<evidence type="ECO:0000256" key="4">
    <source>
        <dbReference type="ARBA" id="ARBA00022857"/>
    </source>
</evidence>
<dbReference type="InterPro" id="IPR032821">
    <property type="entry name" value="PKS_assoc"/>
</dbReference>
<dbReference type="CDD" id="cd02440">
    <property type="entry name" value="AdoMet_MTases"/>
    <property type="match status" value="1"/>
</dbReference>
<evidence type="ECO:0000256" key="8">
    <source>
        <dbReference type="PROSITE-ProRule" id="PRU01363"/>
    </source>
</evidence>
<dbReference type="InterPro" id="IPR020841">
    <property type="entry name" value="PKS_Beta-ketoAc_synthase_dom"/>
</dbReference>
<dbReference type="SUPFAM" id="SSF53335">
    <property type="entry name" value="S-adenosyl-L-methionine-dependent methyltransferases"/>
    <property type="match status" value="1"/>
</dbReference>
<dbReference type="GO" id="GO:0006633">
    <property type="term" value="P:fatty acid biosynthetic process"/>
    <property type="evidence" value="ECO:0007669"/>
    <property type="project" value="InterPro"/>
</dbReference>
<dbReference type="Pfam" id="PF16197">
    <property type="entry name" value="KAsynt_C_assoc"/>
    <property type="match status" value="1"/>
</dbReference>
<feature type="active site" description="Proton acceptor; for dehydratase activity" evidence="8">
    <location>
        <position position="966"/>
    </location>
</feature>
<dbReference type="Gene3D" id="3.40.50.150">
    <property type="entry name" value="Vaccinia Virus protein VP39"/>
    <property type="match status" value="1"/>
</dbReference>
<dbReference type="InterPro" id="IPR013968">
    <property type="entry name" value="PKS_KR"/>
</dbReference>
<dbReference type="SMART" id="SM00823">
    <property type="entry name" value="PKS_PP"/>
    <property type="match status" value="1"/>
</dbReference>
<dbReference type="InterPro" id="IPR057326">
    <property type="entry name" value="KR_dom"/>
</dbReference>
<dbReference type="InterPro" id="IPR018201">
    <property type="entry name" value="Ketoacyl_synth_AS"/>
</dbReference>
<dbReference type="InterPro" id="IPR013154">
    <property type="entry name" value="ADH-like_N"/>
</dbReference>
<reference evidence="12 13" key="1">
    <citation type="submission" date="2015-09" db="EMBL/GenBank/DDBJ databases">
        <title>Host preference determinants of Valsa canker pathogens revealed by comparative genomics.</title>
        <authorList>
            <person name="Yin Z."/>
            <person name="Huang L."/>
        </authorList>
    </citation>
    <scope>NUCLEOTIDE SEQUENCE [LARGE SCALE GENOMIC DNA]</scope>
    <source>
        <strain evidence="12 13">YSFL</strain>
    </source>
</reference>
<evidence type="ECO:0000256" key="2">
    <source>
        <dbReference type="ARBA" id="ARBA00022553"/>
    </source>
</evidence>
<name>A0A423VJV2_CYTCH</name>
<dbReference type="GO" id="GO:0031177">
    <property type="term" value="F:phosphopantetheine binding"/>
    <property type="evidence" value="ECO:0007669"/>
    <property type="project" value="InterPro"/>
</dbReference>
<dbReference type="Pfam" id="PF08242">
    <property type="entry name" value="Methyltransf_12"/>
    <property type="match status" value="1"/>
</dbReference>
<dbReference type="SMART" id="SM00822">
    <property type="entry name" value="PKS_KR"/>
    <property type="match status" value="1"/>
</dbReference>
<dbReference type="SMART" id="SM00827">
    <property type="entry name" value="PKS_AT"/>
    <property type="match status" value="1"/>
</dbReference>
<evidence type="ECO:0000259" key="10">
    <source>
        <dbReference type="PROSITE" id="PS52004"/>
    </source>
</evidence>
<evidence type="ECO:0000259" key="11">
    <source>
        <dbReference type="PROSITE" id="PS52019"/>
    </source>
</evidence>
<dbReference type="GO" id="GO:1901336">
    <property type="term" value="P:lactone biosynthetic process"/>
    <property type="evidence" value="ECO:0007669"/>
    <property type="project" value="UniProtKB-ARBA"/>
</dbReference>
<dbReference type="Pfam" id="PF00550">
    <property type="entry name" value="PP-binding"/>
    <property type="match status" value="1"/>
</dbReference>
<dbReference type="Pfam" id="PF08240">
    <property type="entry name" value="ADH_N"/>
    <property type="match status" value="1"/>
</dbReference>
<dbReference type="Gene3D" id="3.30.70.3290">
    <property type="match status" value="1"/>
</dbReference>
<dbReference type="SUPFAM" id="SSF55048">
    <property type="entry name" value="Probable ACP-binding domain of malonyl-CoA ACP transacylase"/>
    <property type="match status" value="1"/>
</dbReference>
<dbReference type="Gene3D" id="3.10.129.110">
    <property type="entry name" value="Polyketide synthase dehydratase"/>
    <property type="match status" value="1"/>
</dbReference>
<dbReference type="Pfam" id="PF13602">
    <property type="entry name" value="ADH_zinc_N_2"/>
    <property type="match status" value="1"/>
</dbReference>
<dbReference type="Pfam" id="PF08659">
    <property type="entry name" value="KR"/>
    <property type="match status" value="1"/>
</dbReference>
<dbReference type="EMBL" id="LJZO01000044">
    <property type="protein sequence ID" value="ROV91289.1"/>
    <property type="molecule type" value="Genomic_DNA"/>
</dbReference>
<protein>
    <submittedName>
        <fullName evidence="12">Uncharacterized protein</fullName>
    </submittedName>
</protein>
<dbReference type="InterPro" id="IPR001227">
    <property type="entry name" value="Ac_transferase_dom_sf"/>
</dbReference>
<dbReference type="InterPro" id="IPR049552">
    <property type="entry name" value="PKS_DH_N"/>
</dbReference>
<dbReference type="GO" id="GO:0004315">
    <property type="term" value="F:3-oxoacyl-[acyl-carrier-protein] synthase activity"/>
    <property type="evidence" value="ECO:0007669"/>
    <property type="project" value="InterPro"/>
</dbReference>
<dbReference type="GO" id="GO:0044550">
    <property type="term" value="P:secondary metabolite biosynthetic process"/>
    <property type="evidence" value="ECO:0007669"/>
    <property type="project" value="TreeGrafter"/>
</dbReference>
<dbReference type="Gene3D" id="3.40.366.10">
    <property type="entry name" value="Malonyl-Coenzyme A Acyl Carrier Protein, domain 2"/>
    <property type="match status" value="1"/>
</dbReference>
<dbReference type="STRING" id="252740.A0A423VJV2"/>
<dbReference type="InterPro" id="IPR014043">
    <property type="entry name" value="Acyl_transferase_dom"/>
</dbReference>
<dbReference type="Pfam" id="PF14765">
    <property type="entry name" value="PS-DH"/>
    <property type="match status" value="1"/>
</dbReference>
<dbReference type="SUPFAM" id="SSF47336">
    <property type="entry name" value="ACP-like"/>
    <property type="match status" value="1"/>
</dbReference>
<dbReference type="GO" id="GO:0004312">
    <property type="term" value="F:fatty acid synthase activity"/>
    <property type="evidence" value="ECO:0007669"/>
    <property type="project" value="TreeGrafter"/>
</dbReference>
<dbReference type="Pfam" id="PF00698">
    <property type="entry name" value="Acyl_transf_1"/>
    <property type="match status" value="1"/>
</dbReference>
<evidence type="ECO:0000256" key="7">
    <source>
        <dbReference type="ARBA" id="ARBA00023315"/>
    </source>
</evidence>
<dbReference type="Gene3D" id="3.90.180.10">
    <property type="entry name" value="Medium-chain alcohol dehydrogenases, catalytic domain"/>
    <property type="match status" value="1"/>
</dbReference>
<dbReference type="SMART" id="SM00829">
    <property type="entry name" value="PKS_ER"/>
    <property type="match status" value="1"/>
</dbReference>
<dbReference type="Gene3D" id="3.40.47.10">
    <property type="match status" value="1"/>
</dbReference>
<dbReference type="Gene3D" id="1.10.1200.10">
    <property type="entry name" value="ACP-like"/>
    <property type="match status" value="1"/>
</dbReference>
<dbReference type="Gene3D" id="3.40.50.720">
    <property type="entry name" value="NAD(P)-binding Rossmann-like Domain"/>
    <property type="match status" value="1"/>
</dbReference>
<dbReference type="InterPro" id="IPR029063">
    <property type="entry name" value="SAM-dependent_MTases_sf"/>
</dbReference>
<dbReference type="Proteomes" id="UP000284375">
    <property type="component" value="Unassembled WGS sequence"/>
</dbReference>
<dbReference type="InterPro" id="IPR016035">
    <property type="entry name" value="Acyl_Trfase/lysoPLipase"/>
</dbReference>
<dbReference type="Pfam" id="PF21089">
    <property type="entry name" value="PKS_DH_N"/>
    <property type="match status" value="1"/>
</dbReference>
<dbReference type="InterPro" id="IPR049900">
    <property type="entry name" value="PKS_mFAS_DH"/>
</dbReference>
<keyword evidence="5" id="KW-0560">Oxidoreductase</keyword>
<organism evidence="12 13">
    <name type="scientific">Cytospora chrysosperma</name>
    <name type="common">Cytospora canker fungus</name>
    <name type="synonym">Sphaeria chrysosperma</name>
    <dbReference type="NCBI Taxonomy" id="252740"/>
    <lineage>
        <taxon>Eukaryota</taxon>
        <taxon>Fungi</taxon>
        <taxon>Dikarya</taxon>
        <taxon>Ascomycota</taxon>
        <taxon>Pezizomycotina</taxon>
        <taxon>Sordariomycetes</taxon>
        <taxon>Sordariomycetidae</taxon>
        <taxon>Diaporthales</taxon>
        <taxon>Cytosporaceae</taxon>
        <taxon>Cytospora</taxon>
    </lineage>
</organism>
<keyword evidence="6" id="KW-0511">Multifunctional enzyme</keyword>
<dbReference type="Pfam" id="PF00109">
    <property type="entry name" value="ketoacyl-synt"/>
    <property type="match status" value="1"/>
</dbReference>
<evidence type="ECO:0000259" key="9">
    <source>
        <dbReference type="PROSITE" id="PS50075"/>
    </source>
</evidence>
<dbReference type="InterPro" id="IPR014030">
    <property type="entry name" value="Ketoacyl_synth_N"/>
</dbReference>
<dbReference type="SUPFAM" id="SSF50129">
    <property type="entry name" value="GroES-like"/>
    <property type="match status" value="1"/>
</dbReference>
<dbReference type="SMART" id="SM00826">
    <property type="entry name" value="PKS_DH"/>
    <property type="match status" value="1"/>
</dbReference>
<feature type="domain" description="PKS/mFAS DH" evidence="11">
    <location>
        <begin position="934"/>
        <end position="1218"/>
    </location>
</feature>
<keyword evidence="3" id="KW-0808">Transferase</keyword>
<keyword evidence="2" id="KW-0597">Phosphoprotein</keyword>
<dbReference type="InterPro" id="IPR036291">
    <property type="entry name" value="NAD(P)-bd_dom_sf"/>
</dbReference>
<keyword evidence="4" id="KW-0521">NADP</keyword>
<dbReference type="SUPFAM" id="SSF51735">
    <property type="entry name" value="NAD(P)-binding Rossmann-fold domains"/>
    <property type="match status" value="2"/>
</dbReference>
<dbReference type="PROSITE" id="PS50075">
    <property type="entry name" value="CARRIER"/>
    <property type="match status" value="1"/>
</dbReference>
<dbReference type="InterPro" id="IPR020807">
    <property type="entry name" value="PKS_DH"/>
</dbReference>
<dbReference type="InterPro" id="IPR042104">
    <property type="entry name" value="PKS_dehydratase_sf"/>
</dbReference>
<dbReference type="GO" id="GO:0016491">
    <property type="term" value="F:oxidoreductase activity"/>
    <property type="evidence" value="ECO:0007669"/>
    <property type="project" value="UniProtKB-KW"/>
</dbReference>
<dbReference type="PROSITE" id="PS52004">
    <property type="entry name" value="KS3_2"/>
    <property type="match status" value="1"/>
</dbReference>
<feature type="active site" description="Proton donor; for dehydratase activity" evidence="8">
    <location>
        <position position="1137"/>
    </location>
</feature>
<dbReference type="FunFam" id="3.40.50.720:FF:000209">
    <property type="entry name" value="Polyketide synthase Pks12"/>
    <property type="match status" value="1"/>
</dbReference>
<evidence type="ECO:0000256" key="5">
    <source>
        <dbReference type="ARBA" id="ARBA00023002"/>
    </source>
</evidence>
<dbReference type="InterPro" id="IPR011032">
    <property type="entry name" value="GroES-like_sf"/>
</dbReference>
<dbReference type="InterPro" id="IPR016039">
    <property type="entry name" value="Thiolase-like"/>
</dbReference>
<feature type="domain" description="Ketosynthase family 3 (KS3)" evidence="10">
    <location>
        <begin position="20"/>
        <end position="436"/>
    </location>
</feature>
<dbReference type="InterPro" id="IPR009081">
    <property type="entry name" value="PP-bd_ACP"/>
</dbReference>
<evidence type="ECO:0000313" key="12">
    <source>
        <dbReference type="EMBL" id="ROV91289.1"/>
    </source>
</evidence>
<sequence length="2499" mass="273200">MKGGASHSQATNRLQDLPAPEPIAVCGIALRLPGGIRSTEAFWDVLHSGKDLRSTIPPDRFNISAYDASNGKKGAIATHHGYFLSEDLAHFDASFFNMSKLEAEKADPQQRKLLEVTRECLENAGETDYRGKLVGCFVGTFGDDWLQLQSKENQFTGGYNLLGGDLMIANRVSYEFDFQGPSMVIKTGCSASLVGLHEACRALQSGDCTSALVAGTSLIMGPSIYAAMTSEGVLSADGSCKTFDAAADGFARADGINAVYLKRLGDAVRDGNPVRAVIRNTGTNSDGKSLGLLSPRSSTQESLMRKVYVDAGLDPMETAFVECHGTGTATGDPIETTAIGNVFGQKGVYIGSVKPNVGHSEGASGLTSLIKCILALEHKTIPPNIKFSSPNPKIPFQEKKLMVPLVPTAWPQDRAERISINSFGIGGSNAHVVIDSAAEFLNTRQVEDEPKAPAAAGEVIEAATISSPRLLLFSANTAESLKQLSQNCLNHLKAHPSDVDSLAYTLFRRREFLPHRSYAVVPKGGPAGLIVPAAKAPLRKQPLIMVFSGQGAQWPQMGKQLIENDPLFAQDIREMDDILASLRNAPAFNMLEELFKPDGQSQVYKAELSQPLCTALQIGLVNALSRLSVRPDAVIGHSSGEITAAYAAGLVTMREALIISYLRGFATSFQTQLGGMAAIGLSVDDVTSNYLPENKGVVVAAENSPQSTTISGDAKVLEMVLQRIRENRPDVLARRLQVDTAYHSHHMTEIGQRYLELLREELGGTATTAARDDKIPLFSTVTEQIIQEPIDLKYWVRNLTSPVKFNAASKLLLSAFSSDGSSNPILLEIGPHSQMGAPLRQVCTEARAQHTYIPTMLREEDCADSFLSAVGQLFQHGVPLDLASGSAAGGFFTTDSSSNKVLTSLEPYPWDHSTRYWYESRVSHDWRFRAFGHHTLLGQRIPESTSLEPAWRVVLDLEDVPWLHDHKVRKDVVFPFAGYVAMAGEAIRQQVSGVEMAGYSVKHVVVHTALVLVETRSVELVTTLRRRRLTDQADSEYWDFTIASYSGAAWVKHCEGSVKALKQQLHQAPNITALDRKLSAPRWYEIMARVGLVYGPSFQGIDSLEASPVERRAIGGLRETVVNEGQKSFVFHPTTMDACFQLVIAAGAQGLSRNLTQLSVPTLIEEMDVYHHTADRMIAEAWVGPDSADVGILCMSGGQVALRVKGARLSPLDNDGDVDADRHKAARLEWHPDLDFLDAGSLFDAPVVDNATKLTMEEIVLLCLLDSAERVQGLEPAQPHYHKFREWLCRERTRAVDGVYPLIDDAQRYTTLSREQRVDEIEQRLTKISADPKLRLVTRGVYKVYDNIEALFTGRLDTLELLMKDNVLTEIYNSISFDFSRYTRLLCISQPKLRILEVGAGTGGTTELLLRDLVGDSSSSNPPYSKYTFTDISAGFFPRAEARFAYAPNMEYKTFDISRDPLEQGFVPGSYDLILAANVVHATENLQVTLRNLHQLLSPGGRLVLSEVCATAAKAIGYVFGNFAGWWLGEGDGRLWEPYIQVDRWDRELRAAGFTGVDTSVLDAEEPYQYCATIVTRPMPAEHVQKRLLGLAAVTVLCDDPGHNLPAKLISELETRGLDVTVARFGAADVDWFPLPADRPILVTLDLESYFFQDITAERLASFQDLCRRHNGEKLLWLMPPTQIRPTDPRHAQSIGALRISRQELGLPFFTLEIRESEKNYTDLVLGVLQKVWRSEDVESLAPDKEFAVDGGIVKIARCKSFSLEHALRVPVGGQGESASSTRRLDIGKPGLLETLRWVSTEAGAELLRDGEVEIETRADIMVAMGILPFGSNSPQLGVELSGIVTRVGSGVEHVGTGDRVVAVATDGCFSTHVVIESSLVVKIPDSLSLDDAVTMPTVFATALQSLVQVSRIRKGQTVLIHSACGGIGHAAVQLCQNIGAEVFVTVGSETKVEYAVQNMGIARDHIFNSHDTSFLDDVMRQTGGRGVDVVLNSLSGALLHASWACVAEFGTLVELGKRDLVGFGRLDLEPFLKNRSYCCVDLAHMIKKRPTEVGRLVREVIDLFMAGKIRPITARAVFEAGDVELAFRHLQKDDHIGKAIVRMPARGEQLSVLGTTDATAAAVVARPLRLDPRASYLLTGGLGGLGRSVASWMVEHGARNIVFLSRSAGMGERDQPFLRELAAMGCKAIAVPGQVQTIVDVHRAIDLAPSPIKGVVHLAMVLRDGPAVDLTHEEWTSVIQPKVDGAWNLHNAFMEADQPLDFFLMTSSIITIIDQPGQSNYAAANTFLEAFCQYRRGLGLPAATLSICPVDDVGFVADNKLIRKKLMANGIYFLPERETLDYFQLAIANQLAATVHLEDPKCATSWRRDRRRGTYHNVRDTAGTSGAERGSGGGLKTFLEQHGRGDPGAVLERESVNYIATEIGHRIFQFMMKDAVDMDLSLTVMQIGMDSLMAIELRRWWKQTFGLDVSVLEIMGAGTLQQLGELAANGLKTKLAGE</sequence>
<proteinExistence type="predicted"/>
<dbReference type="InterPro" id="IPR050091">
    <property type="entry name" value="PKS_NRPS_Biosynth_Enz"/>
</dbReference>
<feature type="region of interest" description="C-terminal hotdog fold" evidence="8">
    <location>
        <begin position="1075"/>
        <end position="1218"/>
    </location>
</feature>
<dbReference type="SUPFAM" id="SSF52151">
    <property type="entry name" value="FabD/lysophospholipase-like"/>
    <property type="match status" value="1"/>
</dbReference>
<evidence type="ECO:0000256" key="6">
    <source>
        <dbReference type="ARBA" id="ARBA00023268"/>
    </source>
</evidence>
<evidence type="ECO:0000256" key="1">
    <source>
        <dbReference type="ARBA" id="ARBA00022450"/>
    </source>
</evidence>
<accession>A0A423VJV2</accession>
<keyword evidence="7" id="KW-0012">Acyltransferase</keyword>